<keyword evidence="5" id="KW-0547">Nucleotide-binding</keyword>
<name>A0A9X5E4B0_9CYAN</name>
<comment type="catalytic activity">
    <reaction evidence="1">
        <text>4-amino-5-hydroxymethyl-2-methylpyrimidine + ATP = 4-amino-2-methyl-5-(phosphooxymethyl)pyrimidine + ADP + H(+)</text>
        <dbReference type="Rhea" id="RHEA:23096"/>
        <dbReference type="ChEBI" id="CHEBI:15378"/>
        <dbReference type="ChEBI" id="CHEBI:16892"/>
        <dbReference type="ChEBI" id="CHEBI:30616"/>
        <dbReference type="ChEBI" id="CHEBI:58354"/>
        <dbReference type="ChEBI" id="CHEBI:456216"/>
        <dbReference type="EC" id="2.7.1.49"/>
    </reaction>
</comment>
<proteinExistence type="predicted"/>
<dbReference type="GO" id="GO:0008902">
    <property type="term" value="F:hydroxymethylpyrimidine kinase activity"/>
    <property type="evidence" value="ECO:0007669"/>
    <property type="project" value="UniProtKB-EC"/>
</dbReference>
<keyword evidence="4 10" id="KW-0808">Transferase</keyword>
<evidence type="ECO:0000256" key="6">
    <source>
        <dbReference type="ARBA" id="ARBA00022777"/>
    </source>
</evidence>
<evidence type="ECO:0000256" key="7">
    <source>
        <dbReference type="ARBA" id="ARBA00022840"/>
    </source>
</evidence>
<dbReference type="PANTHER" id="PTHR20858:SF17">
    <property type="entry name" value="HYDROXYMETHYLPYRIMIDINE_PHOSPHOMETHYLPYRIMIDINE KINASE THI20-RELATED"/>
    <property type="match status" value="1"/>
</dbReference>
<dbReference type="Gene3D" id="3.40.1190.20">
    <property type="match status" value="1"/>
</dbReference>
<dbReference type="EC" id="2.7.1.49" evidence="10"/>
<dbReference type="Pfam" id="PF08543">
    <property type="entry name" value="Phos_pyr_kin"/>
    <property type="match status" value="1"/>
</dbReference>
<dbReference type="CDD" id="cd01169">
    <property type="entry name" value="HMPP_kinase"/>
    <property type="match status" value="1"/>
</dbReference>
<evidence type="ECO:0000256" key="3">
    <source>
        <dbReference type="ARBA" id="ARBA00004769"/>
    </source>
</evidence>
<accession>A0A9X5E4B0</accession>
<dbReference type="GO" id="GO:0005829">
    <property type="term" value="C:cytosol"/>
    <property type="evidence" value="ECO:0007669"/>
    <property type="project" value="TreeGrafter"/>
</dbReference>
<dbReference type="PANTHER" id="PTHR20858">
    <property type="entry name" value="PHOSPHOMETHYLPYRIMIDINE KINASE"/>
    <property type="match status" value="1"/>
</dbReference>
<evidence type="ECO:0000256" key="2">
    <source>
        <dbReference type="ARBA" id="ARBA00000565"/>
    </source>
</evidence>
<dbReference type="SUPFAM" id="SSF53613">
    <property type="entry name" value="Ribokinase-like"/>
    <property type="match status" value="1"/>
</dbReference>
<dbReference type="InterPro" id="IPR013749">
    <property type="entry name" value="PM/HMP-P_kinase-1"/>
</dbReference>
<evidence type="ECO:0000256" key="5">
    <source>
        <dbReference type="ARBA" id="ARBA00022741"/>
    </source>
</evidence>
<gene>
    <name evidence="10" type="primary">thiD</name>
    <name evidence="10" type="ORF">QH73_0007720</name>
</gene>
<evidence type="ECO:0000256" key="8">
    <source>
        <dbReference type="ARBA" id="ARBA00022977"/>
    </source>
</evidence>
<evidence type="ECO:0000256" key="4">
    <source>
        <dbReference type="ARBA" id="ARBA00022679"/>
    </source>
</evidence>
<feature type="domain" description="Pyridoxamine kinase/Phosphomethylpyrimidine kinase" evidence="9">
    <location>
        <begin position="23"/>
        <end position="268"/>
    </location>
</feature>
<dbReference type="FunFam" id="3.40.1190.20:FF:000003">
    <property type="entry name" value="Phosphomethylpyrimidine kinase ThiD"/>
    <property type="match status" value="1"/>
</dbReference>
<evidence type="ECO:0000256" key="1">
    <source>
        <dbReference type="ARBA" id="ARBA00000151"/>
    </source>
</evidence>
<comment type="catalytic activity">
    <reaction evidence="2">
        <text>4-amino-2-methyl-5-(phosphooxymethyl)pyrimidine + ATP = 4-amino-2-methyl-5-(diphosphooxymethyl)pyrimidine + ADP</text>
        <dbReference type="Rhea" id="RHEA:19893"/>
        <dbReference type="ChEBI" id="CHEBI:30616"/>
        <dbReference type="ChEBI" id="CHEBI:57841"/>
        <dbReference type="ChEBI" id="CHEBI:58354"/>
        <dbReference type="ChEBI" id="CHEBI:456216"/>
        <dbReference type="EC" id="2.7.4.7"/>
    </reaction>
</comment>
<sequence>MTTHHAPCTTHHAPVALTIAGSDSGGGAGIQADLKTFAFHCVHGTSAITCITAQNTLGVTRVDALPPAAVVAQIQAVVEDIGVQGVKTGMLLNREIITAVSQQVESLSIDKLVVDPVMVSRTGAQLIDDAAVTSLRSQLIPLATIVTPNRYEAQILSGREIHSLDDMKAAAEDIFRRTGAKAVLVKGGGMLGEARGVDVWFDGDRLEIITTTQVDTKNTHGTGCTLAAAIAANLALGKEPLAAVRQAKEYVTTALKHALNIGKGQGPVGHFFPLKENW</sequence>
<dbReference type="GO" id="GO:0009228">
    <property type="term" value="P:thiamine biosynthetic process"/>
    <property type="evidence" value="ECO:0007669"/>
    <property type="project" value="UniProtKB-KW"/>
</dbReference>
<reference evidence="10 11" key="1">
    <citation type="journal article" date="2015" name="Genome Announc.">
        <title>Draft Genome Sequence of the Terrestrial Cyanobacterium Scytonema millei VB511283, Isolated from Eastern India.</title>
        <authorList>
            <person name="Sen D."/>
            <person name="Chandrababunaidu M.M."/>
            <person name="Singh D."/>
            <person name="Sanghi N."/>
            <person name="Ghorai A."/>
            <person name="Mishra G.P."/>
            <person name="Madduluri M."/>
            <person name="Adhikary S.P."/>
            <person name="Tripathy S."/>
        </authorList>
    </citation>
    <scope>NUCLEOTIDE SEQUENCE [LARGE SCALE GENOMIC DNA]</scope>
    <source>
        <strain evidence="10 11">VB511283</strain>
    </source>
</reference>
<evidence type="ECO:0000313" key="10">
    <source>
        <dbReference type="EMBL" id="NHC34548.1"/>
    </source>
</evidence>
<dbReference type="RefSeq" id="WP_039716882.1">
    <property type="nucleotide sequence ID" value="NZ_JTJC03000002.1"/>
</dbReference>
<evidence type="ECO:0000259" key="9">
    <source>
        <dbReference type="Pfam" id="PF08543"/>
    </source>
</evidence>
<dbReference type="OrthoDB" id="9810880at2"/>
<dbReference type="GO" id="GO:0005524">
    <property type="term" value="F:ATP binding"/>
    <property type="evidence" value="ECO:0007669"/>
    <property type="project" value="UniProtKB-KW"/>
</dbReference>
<evidence type="ECO:0000313" key="11">
    <source>
        <dbReference type="Proteomes" id="UP000031532"/>
    </source>
</evidence>
<dbReference type="InterPro" id="IPR004399">
    <property type="entry name" value="HMP/HMP-P_kinase_dom"/>
</dbReference>
<dbReference type="GO" id="GO:0008972">
    <property type="term" value="F:phosphomethylpyrimidine kinase activity"/>
    <property type="evidence" value="ECO:0007669"/>
    <property type="project" value="UniProtKB-EC"/>
</dbReference>
<comment type="caution">
    <text evidence="10">The sequence shown here is derived from an EMBL/GenBank/DDBJ whole genome shotgun (WGS) entry which is preliminary data.</text>
</comment>
<dbReference type="InterPro" id="IPR029056">
    <property type="entry name" value="Ribokinase-like"/>
</dbReference>
<keyword evidence="6 10" id="KW-0418">Kinase</keyword>
<dbReference type="EC" id="2.7.4.7" evidence="10"/>
<dbReference type="AlphaFoldDB" id="A0A9X5E4B0"/>
<keyword evidence="11" id="KW-1185">Reference proteome</keyword>
<dbReference type="NCBIfam" id="TIGR00097">
    <property type="entry name" value="HMP-P_kinase"/>
    <property type="match status" value="1"/>
</dbReference>
<protein>
    <submittedName>
        <fullName evidence="10">Bifunctional hydroxymethylpyrimidine kinase/phosphomethylpyrimidine kinase</fullName>
        <ecNumber evidence="10">2.7.1.49</ecNumber>
        <ecNumber evidence="10">2.7.4.7</ecNumber>
    </submittedName>
</protein>
<comment type="pathway">
    <text evidence="3">Cofactor biosynthesis; thiamine diphosphate biosynthesis; 4-amino-2-methyl-5-diphosphomethylpyrimidine from 5-amino-1-(5-phospho-D-ribosyl)imidazole: step 3/3.</text>
</comment>
<keyword evidence="8" id="KW-0784">Thiamine biosynthesis</keyword>
<dbReference type="EMBL" id="JTJC03000002">
    <property type="protein sequence ID" value="NHC34548.1"/>
    <property type="molecule type" value="Genomic_DNA"/>
</dbReference>
<keyword evidence="7" id="KW-0067">ATP-binding</keyword>
<organism evidence="10 11">
    <name type="scientific">Scytonema millei VB511283</name>
    <dbReference type="NCBI Taxonomy" id="1245923"/>
    <lineage>
        <taxon>Bacteria</taxon>
        <taxon>Bacillati</taxon>
        <taxon>Cyanobacteriota</taxon>
        <taxon>Cyanophyceae</taxon>
        <taxon>Nostocales</taxon>
        <taxon>Scytonemataceae</taxon>
        <taxon>Scytonema</taxon>
    </lineage>
</organism>
<dbReference type="Proteomes" id="UP000031532">
    <property type="component" value="Unassembled WGS sequence"/>
</dbReference>